<keyword evidence="3" id="KW-1185">Reference proteome</keyword>
<protein>
    <submittedName>
        <fullName evidence="2">DUF2490 domain-containing protein</fullName>
    </submittedName>
</protein>
<proteinExistence type="predicted"/>
<feature type="chain" id="PRO_5026694651" evidence="1">
    <location>
        <begin position="19"/>
        <end position="258"/>
    </location>
</feature>
<dbReference type="Proteomes" id="UP000502756">
    <property type="component" value="Chromosome"/>
</dbReference>
<dbReference type="KEGG" id="stae:HNV11_20000"/>
<name>A0A6M5YEK6_9BACT</name>
<dbReference type="AlphaFoldDB" id="A0A6M5YEK6"/>
<evidence type="ECO:0000313" key="2">
    <source>
        <dbReference type="EMBL" id="QJW92429.1"/>
    </source>
</evidence>
<organism evidence="2 3">
    <name type="scientific">Spirosoma taeanense</name>
    <dbReference type="NCBI Taxonomy" id="2735870"/>
    <lineage>
        <taxon>Bacteria</taxon>
        <taxon>Pseudomonadati</taxon>
        <taxon>Bacteroidota</taxon>
        <taxon>Cytophagia</taxon>
        <taxon>Cytophagales</taxon>
        <taxon>Cytophagaceae</taxon>
        <taxon>Spirosoma</taxon>
    </lineage>
</organism>
<reference evidence="2 3" key="1">
    <citation type="submission" date="2020-05" db="EMBL/GenBank/DDBJ databases">
        <title>Genome sequencing of Spirosoma sp. TS118.</title>
        <authorList>
            <person name="Lee J.-H."/>
            <person name="Jeong S."/>
            <person name="Zhao L."/>
            <person name="Jung J.-H."/>
            <person name="Kim M.-K."/>
            <person name="Lim S."/>
        </authorList>
    </citation>
    <scope>NUCLEOTIDE SEQUENCE [LARGE SCALE GENOMIC DNA]</scope>
    <source>
        <strain evidence="2 3">TS118</strain>
    </source>
</reference>
<accession>A0A6M5YEK6</accession>
<sequence>MRLLILSVCLQLPVCLLAQTTSLPTTPWGTWLIGTLTIPGNDTSRWGGFAEIQTRSNGLFKQYFYSEIKGGISYDLDKNVTIMLAGGRYATSDYNELPAGPLNIEKRFWQQLQLNQYLNRIKFEHRYRIEQRWFTFRDGREEFRSRIRYRLNVFVPLNARVIGPHTTFMSVYNEIFLNPRGPAFERNRLYAGLGHQLDKHWVIQAGWVNQTNYSLASFTQGQFAPIVTAGKNNLVLAVIYRLNKHKANPAEKLPSQPD</sequence>
<dbReference type="Pfam" id="PF10677">
    <property type="entry name" value="DUF2490"/>
    <property type="match status" value="1"/>
</dbReference>
<dbReference type="InterPro" id="IPR019619">
    <property type="entry name" value="DUF2490"/>
</dbReference>
<dbReference type="EMBL" id="CP053435">
    <property type="protein sequence ID" value="QJW92429.1"/>
    <property type="molecule type" value="Genomic_DNA"/>
</dbReference>
<feature type="signal peptide" evidence="1">
    <location>
        <begin position="1"/>
        <end position="18"/>
    </location>
</feature>
<evidence type="ECO:0000256" key="1">
    <source>
        <dbReference type="SAM" id="SignalP"/>
    </source>
</evidence>
<keyword evidence="1" id="KW-0732">Signal</keyword>
<gene>
    <name evidence="2" type="ORF">HNV11_20000</name>
</gene>
<evidence type="ECO:0000313" key="3">
    <source>
        <dbReference type="Proteomes" id="UP000502756"/>
    </source>
</evidence>